<gene>
    <name evidence="1" type="ORF">PECUL_23A044228</name>
</gene>
<keyword evidence="2" id="KW-1185">Reference proteome</keyword>
<evidence type="ECO:0000313" key="1">
    <source>
        <dbReference type="EMBL" id="CAH2222027.1"/>
    </source>
</evidence>
<accession>A0AAD1R2X5</accession>
<dbReference type="AlphaFoldDB" id="A0AAD1R2X5"/>
<dbReference type="Gene3D" id="3.30.70.1820">
    <property type="entry name" value="L1 transposable element, RRM domain"/>
    <property type="match status" value="1"/>
</dbReference>
<protein>
    <submittedName>
        <fullName evidence="1">Uncharacterized protein</fullName>
    </submittedName>
</protein>
<reference evidence="1" key="1">
    <citation type="submission" date="2022-03" db="EMBL/GenBank/DDBJ databases">
        <authorList>
            <person name="Alioto T."/>
            <person name="Alioto T."/>
            <person name="Gomez Garrido J."/>
        </authorList>
    </citation>
    <scope>NUCLEOTIDE SEQUENCE</scope>
</reference>
<dbReference type="EMBL" id="OW240912">
    <property type="protein sequence ID" value="CAH2222027.1"/>
    <property type="molecule type" value="Genomic_DNA"/>
</dbReference>
<evidence type="ECO:0000313" key="2">
    <source>
        <dbReference type="Proteomes" id="UP001295444"/>
    </source>
</evidence>
<dbReference type="Proteomes" id="UP001295444">
    <property type="component" value="Chromosome 01"/>
</dbReference>
<proteinExistence type="predicted"/>
<organism evidence="1 2">
    <name type="scientific">Pelobates cultripes</name>
    <name type="common">Western spadefoot toad</name>
    <dbReference type="NCBI Taxonomy" id="61616"/>
    <lineage>
        <taxon>Eukaryota</taxon>
        <taxon>Metazoa</taxon>
        <taxon>Chordata</taxon>
        <taxon>Craniata</taxon>
        <taxon>Vertebrata</taxon>
        <taxon>Euteleostomi</taxon>
        <taxon>Amphibia</taxon>
        <taxon>Batrachia</taxon>
        <taxon>Anura</taxon>
        <taxon>Pelobatoidea</taxon>
        <taxon>Pelobatidae</taxon>
        <taxon>Pelobates</taxon>
    </lineage>
</organism>
<sequence length="139" mass="15752">MADSMDDLYGRLHIIEKQLKDLSNISRRHNIRIRGLLESSGEGSRLQLIYKLLCPLLPDIPEEKWSIERAHRVLRDRQCSKGRHSSVPPLCYSGDNHLEMLQHGSQKQSYRVADLSGFGSVHPTKAQGLEAGIRHPAHP</sequence>
<name>A0AAD1R2X5_PELCU</name>